<name>A0A5P9CIU5_9VIBR</name>
<dbReference type="EMBL" id="CP045350">
    <property type="protein sequence ID" value="QFT26228.1"/>
    <property type="molecule type" value="Genomic_DNA"/>
</dbReference>
<dbReference type="PROSITE" id="PS00152">
    <property type="entry name" value="ATPASE_ALPHA_BETA"/>
    <property type="match status" value="1"/>
</dbReference>
<dbReference type="GO" id="GO:0030257">
    <property type="term" value="C:type III protein secretion system complex"/>
    <property type="evidence" value="ECO:0007669"/>
    <property type="project" value="InterPro"/>
</dbReference>
<dbReference type="NCBIfam" id="NF005295">
    <property type="entry name" value="PRK06820.1"/>
    <property type="match status" value="1"/>
</dbReference>
<dbReference type="KEGG" id="vaq:FIV01_07290"/>
<keyword evidence="3" id="KW-0963">Cytoplasm</keyword>
<dbReference type="GO" id="GO:0008564">
    <property type="term" value="F:protein-exporting ATPase activity"/>
    <property type="evidence" value="ECO:0007669"/>
    <property type="project" value="UniProtKB-EC"/>
</dbReference>
<dbReference type="InterPro" id="IPR000194">
    <property type="entry name" value="ATPase_F1/V1/A1_a/bsu_nucl-bd"/>
</dbReference>
<dbReference type="GO" id="GO:0005737">
    <property type="term" value="C:cytoplasm"/>
    <property type="evidence" value="ECO:0007669"/>
    <property type="project" value="UniProtKB-SubCell"/>
</dbReference>
<evidence type="ECO:0000256" key="1">
    <source>
        <dbReference type="ARBA" id="ARBA00004496"/>
    </source>
</evidence>
<dbReference type="NCBIfam" id="TIGR01026">
    <property type="entry name" value="fliI_yscN"/>
    <property type="match status" value="1"/>
</dbReference>
<evidence type="ECO:0000259" key="9">
    <source>
        <dbReference type="SMART" id="SM00382"/>
    </source>
</evidence>
<keyword evidence="5" id="KW-0067">ATP-binding</keyword>
<dbReference type="InterPro" id="IPR040627">
    <property type="entry name" value="T3SS_ATPase_C"/>
</dbReference>
<evidence type="ECO:0000256" key="2">
    <source>
        <dbReference type="ARBA" id="ARBA00022448"/>
    </source>
</evidence>
<evidence type="ECO:0000256" key="6">
    <source>
        <dbReference type="ARBA" id="ARBA00022927"/>
    </source>
</evidence>
<evidence type="ECO:0000313" key="10">
    <source>
        <dbReference type="EMBL" id="QFT26228.1"/>
    </source>
</evidence>
<dbReference type="Gene3D" id="3.40.50.12240">
    <property type="match status" value="1"/>
</dbReference>
<evidence type="ECO:0000256" key="7">
    <source>
        <dbReference type="ARBA" id="ARBA00022967"/>
    </source>
</evidence>
<dbReference type="GO" id="GO:0005524">
    <property type="term" value="F:ATP binding"/>
    <property type="evidence" value="ECO:0007669"/>
    <property type="project" value="UniProtKB-KW"/>
</dbReference>
<feature type="domain" description="AAA+ ATPase" evidence="9">
    <location>
        <begin position="160"/>
        <end position="341"/>
    </location>
</feature>
<dbReference type="SMART" id="SM00382">
    <property type="entry name" value="AAA"/>
    <property type="match status" value="1"/>
</dbReference>
<keyword evidence="4" id="KW-0547">Nucleotide-binding</keyword>
<dbReference type="Proteomes" id="UP000326936">
    <property type="component" value="Chromosome"/>
</dbReference>
<dbReference type="AlphaFoldDB" id="A0A5P9CIU5"/>
<keyword evidence="7" id="KW-1278">Translocase</keyword>
<keyword evidence="6" id="KW-0653">Protein transport</keyword>
<evidence type="ECO:0000256" key="3">
    <source>
        <dbReference type="ARBA" id="ARBA00022490"/>
    </source>
</evidence>
<dbReference type="Pfam" id="PF18269">
    <property type="entry name" value="T3SS_ATPase_C"/>
    <property type="match status" value="1"/>
</dbReference>
<dbReference type="CDD" id="cd01136">
    <property type="entry name" value="ATPase_flagellum-secretory_path_III"/>
    <property type="match status" value="1"/>
</dbReference>
<dbReference type="GO" id="GO:0030254">
    <property type="term" value="P:protein secretion by the type III secretion system"/>
    <property type="evidence" value="ECO:0007669"/>
    <property type="project" value="InterPro"/>
</dbReference>
<proteinExistence type="predicted"/>
<sequence length="439" mass="47866">MQLPDSIQLTEKLEKELFPDLPDIKPFRRFGKILEVTSTLIRSTLPDAKLGELCLIGDSLHAEVVAIKGQQAWLSPFKSTNGIGVDMHVEPLGHGHRVKVGPELLGRVVDGLGRPMDQGNWFGQWRNNQGSAPNPLKRKLISKVMHTGVRAIDSTLTLGIGQRVGIFAAAGGGKSTLLGMLAGNCEADVIVLALVGERGREVREFIEYCLPPEVRKKTVLVVATSDKPPLERMKAALTATTIAEFFRDQDKNVLLMVDSVTRFARAAREIGLAAGEPPVANGFPPSVFVYLASLLERAGPAPLGSITGIYTVLVEGDNMNEPVADEVRSILDGHIVLSRKLAGAGHYPAIDVNASVSRVMDQIVTAQHKTDAKHLRNLLALYQEVQLLIRVGEYQRGQDPFTDEAVDKFAEIERFLCQDTSEIAPFNDTLSTLNDLCAR</sequence>
<comment type="subcellular location">
    <subcellularLocation>
        <location evidence="1">Cytoplasm</location>
    </subcellularLocation>
</comment>
<dbReference type="Pfam" id="PF00006">
    <property type="entry name" value="ATP-synt_ab"/>
    <property type="match status" value="1"/>
</dbReference>
<dbReference type="PANTHER" id="PTHR15184">
    <property type="entry name" value="ATP SYNTHASE"/>
    <property type="match status" value="1"/>
</dbReference>
<dbReference type="RefSeq" id="WP_152430403.1">
    <property type="nucleotide sequence ID" value="NZ_CBCSDK010000004.1"/>
</dbReference>
<dbReference type="GO" id="GO:0016887">
    <property type="term" value="F:ATP hydrolysis activity"/>
    <property type="evidence" value="ECO:0007669"/>
    <property type="project" value="InterPro"/>
</dbReference>
<dbReference type="GO" id="GO:0046933">
    <property type="term" value="F:proton-transporting ATP synthase activity, rotational mechanism"/>
    <property type="evidence" value="ECO:0007669"/>
    <property type="project" value="TreeGrafter"/>
</dbReference>
<keyword evidence="2" id="KW-0813">Transport</keyword>
<dbReference type="InterPro" id="IPR003593">
    <property type="entry name" value="AAA+_ATPase"/>
</dbReference>
<dbReference type="FunFam" id="3.40.50.12240:FF:000002">
    <property type="entry name" value="Flagellum-specific ATP synthase FliI"/>
    <property type="match status" value="1"/>
</dbReference>
<dbReference type="PANTHER" id="PTHR15184:SF62">
    <property type="entry name" value="SPI-2 TYPE 3 SECRETION SYSTEM ATPASE"/>
    <property type="match status" value="1"/>
</dbReference>
<gene>
    <name evidence="10" type="primary">yscN1</name>
    <name evidence="10" type="ORF">FIV01_07290</name>
</gene>
<protein>
    <submittedName>
        <fullName evidence="10">Putative ATP synthase YscN</fullName>
    </submittedName>
</protein>
<accession>A0A5P9CIU5</accession>
<dbReference type="InterPro" id="IPR050053">
    <property type="entry name" value="ATPase_alpha/beta_chains"/>
</dbReference>
<reference evidence="10 11" key="1">
    <citation type="submission" date="2019-10" db="EMBL/GenBank/DDBJ databases">
        <title>Complete genome sequence of Vibrio sp. strain THAF100, isolated from non-filtered water from the water column of tank 6 of a marine aquarium containing stony-coral fragments. Water maintained at 26 degree C.</title>
        <authorList>
            <person name="Ruckert C."/>
            <person name="Franco A."/>
            <person name="Kalinowski J."/>
            <person name="Glaeser S."/>
        </authorList>
    </citation>
    <scope>NUCLEOTIDE SEQUENCE [LARGE SCALE GENOMIC DNA]</scope>
    <source>
        <strain evidence="10 11">THAF100</strain>
    </source>
</reference>
<comment type="catalytic activity">
    <reaction evidence="8">
        <text>ATP + H2O + cellular proteinSide 1 = ADP + phosphate + cellular proteinSide 2.</text>
        <dbReference type="EC" id="7.4.2.8"/>
    </reaction>
</comment>
<evidence type="ECO:0000256" key="8">
    <source>
        <dbReference type="ARBA" id="ARBA00034006"/>
    </source>
</evidence>
<dbReference type="InterPro" id="IPR020003">
    <property type="entry name" value="ATPase_a/bsu_AS"/>
</dbReference>
<evidence type="ECO:0000313" key="11">
    <source>
        <dbReference type="Proteomes" id="UP000326936"/>
    </source>
</evidence>
<evidence type="ECO:0000256" key="4">
    <source>
        <dbReference type="ARBA" id="ARBA00022741"/>
    </source>
</evidence>
<organism evidence="10 11">
    <name type="scientific">Vibrio aquimaris</name>
    <dbReference type="NCBI Taxonomy" id="2587862"/>
    <lineage>
        <taxon>Bacteria</taxon>
        <taxon>Pseudomonadati</taxon>
        <taxon>Pseudomonadota</taxon>
        <taxon>Gammaproteobacteria</taxon>
        <taxon>Vibrionales</taxon>
        <taxon>Vibrionaceae</taxon>
        <taxon>Vibrio</taxon>
    </lineage>
</organism>
<keyword evidence="11" id="KW-1185">Reference proteome</keyword>
<dbReference type="InterPro" id="IPR005714">
    <property type="entry name" value="ATPase_T3SS_FliI/YscN"/>
</dbReference>
<dbReference type="InterPro" id="IPR027417">
    <property type="entry name" value="P-loop_NTPase"/>
</dbReference>
<dbReference type="OrthoDB" id="9148544at2"/>
<evidence type="ECO:0000256" key="5">
    <source>
        <dbReference type="ARBA" id="ARBA00022840"/>
    </source>
</evidence>
<dbReference type="SUPFAM" id="SSF52540">
    <property type="entry name" value="P-loop containing nucleoside triphosphate hydrolases"/>
    <property type="match status" value="1"/>
</dbReference>